<dbReference type="PANTHER" id="PTHR42870">
    <property type="entry name" value="ACETYL-COA C-ACETYLTRANSFERASE"/>
    <property type="match status" value="1"/>
</dbReference>
<evidence type="ECO:0000313" key="4">
    <source>
        <dbReference type="EMBL" id="SDJ40383.1"/>
    </source>
</evidence>
<dbReference type="Pfam" id="PF22691">
    <property type="entry name" value="Thiolase_C_1"/>
    <property type="match status" value="1"/>
</dbReference>
<dbReference type="InterPro" id="IPR055140">
    <property type="entry name" value="Thiolase_C_2"/>
</dbReference>
<dbReference type="Pfam" id="PF00108">
    <property type="entry name" value="Thiolase_N"/>
    <property type="match status" value="1"/>
</dbReference>
<dbReference type="InterPro" id="IPR020616">
    <property type="entry name" value="Thiolase_N"/>
</dbReference>
<dbReference type="Proteomes" id="UP000198856">
    <property type="component" value="Unassembled WGS sequence"/>
</dbReference>
<dbReference type="RefSeq" id="WP_092699571.1">
    <property type="nucleotide sequence ID" value="NZ_FNFC01000003.1"/>
</dbReference>
<dbReference type="AlphaFoldDB" id="A0A1G8TG29"/>
<evidence type="ECO:0000259" key="2">
    <source>
        <dbReference type="Pfam" id="PF00108"/>
    </source>
</evidence>
<dbReference type="STRING" id="890420.SAMN05216226_10345"/>
<dbReference type="PIRSF" id="PIRSF000429">
    <property type="entry name" value="Ac-CoA_Ac_transf"/>
    <property type="match status" value="1"/>
</dbReference>
<organism evidence="4 5">
    <name type="scientific">Halovenus aranensis</name>
    <dbReference type="NCBI Taxonomy" id="890420"/>
    <lineage>
        <taxon>Archaea</taxon>
        <taxon>Methanobacteriati</taxon>
        <taxon>Methanobacteriota</taxon>
        <taxon>Stenosarchaea group</taxon>
        <taxon>Halobacteria</taxon>
        <taxon>Halobacteriales</taxon>
        <taxon>Haloarculaceae</taxon>
        <taxon>Halovenus</taxon>
    </lineage>
</organism>
<gene>
    <name evidence="4" type="ORF">SAMN05216226_10345</name>
</gene>
<name>A0A1G8TG29_9EURY</name>
<keyword evidence="1" id="KW-0414">Isoprene biosynthesis</keyword>
<keyword evidence="5" id="KW-1185">Reference proteome</keyword>
<dbReference type="PANTHER" id="PTHR42870:SF6">
    <property type="entry name" value="ACETYL-COA C-ACYLTRANSFERASE"/>
    <property type="match status" value="1"/>
</dbReference>
<sequence length="389" mass="40574">MVNDVKIAGVGMTPFGRHRERTVREMFGDAAGEAFEDADVPRDAVEEVFFGNYMGEFAEQQGHQGPLAAEAAGVQAPATRIDSACASSGVAVRLGYEKVRSGLADVVLVGGGERMTNLSTPDGTEALSAAADALWEIRAGMTFPGAYSLMANRYFHEYGGSREDLAHIAVKNHDHAVDNELAQFQRAISVEEVLDAATICSPFGMFDCSPMSDGASAALLVSDEFAAEHNLDAPVRIRGAGQHSDNFALGDRASMCHTPAADRAAEMAFEDAGIGPDDIDVAEVHDCFTIAEVLALESLGLYEPGEAISAARNGETAIDGDLPVNLSGGLKAKGHPVGATGCGQISELTKLLRGDHVNSDAVEDATTGVTHNAGGTVASCVVHVLEVDG</sequence>
<dbReference type="GO" id="GO:0016747">
    <property type="term" value="F:acyltransferase activity, transferring groups other than amino-acyl groups"/>
    <property type="evidence" value="ECO:0007669"/>
    <property type="project" value="InterPro"/>
</dbReference>
<feature type="domain" description="Thiolase C-terminal" evidence="3">
    <location>
        <begin position="241"/>
        <end position="386"/>
    </location>
</feature>
<feature type="domain" description="Thiolase N-terminal" evidence="2">
    <location>
        <begin position="5"/>
        <end position="223"/>
    </location>
</feature>
<dbReference type="GO" id="GO:0008299">
    <property type="term" value="P:isoprenoid biosynthetic process"/>
    <property type="evidence" value="ECO:0007669"/>
    <property type="project" value="UniProtKB-KW"/>
</dbReference>
<dbReference type="SUPFAM" id="SSF53901">
    <property type="entry name" value="Thiolase-like"/>
    <property type="match status" value="2"/>
</dbReference>
<reference evidence="4 5" key="1">
    <citation type="submission" date="2016-10" db="EMBL/GenBank/DDBJ databases">
        <authorList>
            <person name="de Groot N.N."/>
        </authorList>
    </citation>
    <scope>NUCLEOTIDE SEQUENCE [LARGE SCALE GENOMIC DNA]</scope>
    <source>
        <strain evidence="4 5">IBRC-M10015</strain>
    </source>
</reference>
<keyword evidence="4" id="KW-0808">Transferase</keyword>
<proteinExistence type="predicted"/>
<dbReference type="InterPro" id="IPR002155">
    <property type="entry name" value="Thiolase"/>
</dbReference>
<dbReference type="OrthoDB" id="167534at2157"/>
<dbReference type="Gene3D" id="3.40.47.10">
    <property type="match status" value="1"/>
</dbReference>
<accession>A0A1G8TG29</accession>
<dbReference type="InterPro" id="IPR016039">
    <property type="entry name" value="Thiolase-like"/>
</dbReference>
<protein>
    <submittedName>
        <fullName evidence="4">Acetyl-CoA C-acetyltransferase</fullName>
    </submittedName>
</protein>
<evidence type="ECO:0000259" key="3">
    <source>
        <dbReference type="Pfam" id="PF22691"/>
    </source>
</evidence>
<evidence type="ECO:0000313" key="5">
    <source>
        <dbReference type="Proteomes" id="UP000198856"/>
    </source>
</evidence>
<dbReference type="EMBL" id="FNFC01000003">
    <property type="protein sequence ID" value="SDJ40383.1"/>
    <property type="molecule type" value="Genomic_DNA"/>
</dbReference>
<evidence type="ECO:0000256" key="1">
    <source>
        <dbReference type="ARBA" id="ARBA00023229"/>
    </source>
</evidence>
<dbReference type="NCBIfam" id="NF004720">
    <property type="entry name" value="PRK06064.1"/>
    <property type="match status" value="1"/>
</dbReference>
<dbReference type="CDD" id="cd00829">
    <property type="entry name" value="SCP-x_thiolase"/>
    <property type="match status" value="1"/>
</dbReference>